<keyword evidence="3" id="KW-1185">Reference proteome</keyword>
<dbReference type="Proteomes" id="UP000608450">
    <property type="component" value="Unassembled WGS sequence"/>
</dbReference>
<gene>
    <name evidence="2" type="ORF">I5I61_31880</name>
</gene>
<protein>
    <submittedName>
        <fullName evidence="2">DUF1654 domain-containing protein</fullName>
    </submittedName>
</protein>
<evidence type="ECO:0000313" key="3">
    <source>
        <dbReference type="Proteomes" id="UP000608450"/>
    </source>
</evidence>
<sequence length="111" mass="12485">MARQKRASEQGATGANALDRLRLRVSAMINSPKAQAECRAAIWRLDSDTDQAWRQVLEELAETDGLEMTENEDGTVTLQWEVSADDRSVGEEAETEPDMIVQRRHEEPAPF</sequence>
<dbReference type="EMBL" id="JADTFC010000188">
    <property type="protein sequence ID" value="MBG6292073.1"/>
    <property type="molecule type" value="Genomic_DNA"/>
</dbReference>
<dbReference type="RefSeq" id="WP_196913778.1">
    <property type="nucleotide sequence ID" value="NZ_JADTFC010000188.1"/>
</dbReference>
<evidence type="ECO:0000256" key="1">
    <source>
        <dbReference type="SAM" id="MobiDB-lite"/>
    </source>
</evidence>
<name>A0ABS0KVL9_PSENT</name>
<evidence type="ECO:0000313" key="2">
    <source>
        <dbReference type="EMBL" id="MBG6292073.1"/>
    </source>
</evidence>
<dbReference type="InterPro" id="IPR012449">
    <property type="entry name" value="Phage_F116_Orf28"/>
</dbReference>
<comment type="caution">
    <text evidence="2">The sequence shown here is derived from an EMBL/GenBank/DDBJ whole genome shotgun (WGS) entry which is preliminary data.</text>
</comment>
<feature type="region of interest" description="Disordered" evidence="1">
    <location>
        <begin position="83"/>
        <end position="111"/>
    </location>
</feature>
<accession>A0ABS0KVL9</accession>
<organism evidence="2 3">
    <name type="scientific">Pseudomonas nitroreducens</name>
    <dbReference type="NCBI Taxonomy" id="46680"/>
    <lineage>
        <taxon>Bacteria</taxon>
        <taxon>Pseudomonadati</taxon>
        <taxon>Pseudomonadota</taxon>
        <taxon>Gammaproteobacteria</taxon>
        <taxon>Pseudomonadales</taxon>
        <taxon>Pseudomonadaceae</taxon>
        <taxon>Pseudomonas</taxon>
    </lineage>
</organism>
<reference evidence="2 3" key="1">
    <citation type="submission" date="2020-11" db="EMBL/GenBank/DDBJ databases">
        <title>Enhanced detection system for hospital associated transmission using whole genome sequencing surveillance.</title>
        <authorList>
            <person name="Harrison L.H."/>
            <person name="Van Tyne D."/>
            <person name="Marsh J.W."/>
            <person name="Griffith M.P."/>
            <person name="Snyder D.J."/>
            <person name="Cooper V.S."/>
            <person name="Mustapha M."/>
        </authorList>
    </citation>
    <scope>NUCLEOTIDE SEQUENCE [LARGE SCALE GENOMIC DNA]</scope>
    <source>
        <strain evidence="2 3">PSA00705</strain>
    </source>
</reference>
<dbReference type="Pfam" id="PF07867">
    <property type="entry name" value="DUF1654"/>
    <property type="match status" value="1"/>
</dbReference>
<proteinExistence type="predicted"/>
<feature type="compositionally biased region" description="Basic and acidic residues" evidence="1">
    <location>
        <begin position="101"/>
        <end position="111"/>
    </location>
</feature>